<dbReference type="Pfam" id="PF03140">
    <property type="entry name" value="DUF247"/>
    <property type="match status" value="1"/>
</dbReference>
<dbReference type="EMBL" id="JAVXUP010001723">
    <property type="protein sequence ID" value="KAK3008739.1"/>
    <property type="molecule type" value="Genomic_DNA"/>
</dbReference>
<feature type="transmembrane region" description="Helical" evidence="1">
    <location>
        <begin position="192"/>
        <end position="211"/>
    </location>
</feature>
<organism evidence="2 3">
    <name type="scientific">Escallonia herrerae</name>
    <dbReference type="NCBI Taxonomy" id="1293975"/>
    <lineage>
        <taxon>Eukaryota</taxon>
        <taxon>Viridiplantae</taxon>
        <taxon>Streptophyta</taxon>
        <taxon>Embryophyta</taxon>
        <taxon>Tracheophyta</taxon>
        <taxon>Spermatophyta</taxon>
        <taxon>Magnoliopsida</taxon>
        <taxon>eudicotyledons</taxon>
        <taxon>Gunneridae</taxon>
        <taxon>Pentapetalae</taxon>
        <taxon>asterids</taxon>
        <taxon>campanulids</taxon>
        <taxon>Escalloniales</taxon>
        <taxon>Escalloniaceae</taxon>
        <taxon>Escallonia</taxon>
    </lineage>
</organism>
<keyword evidence="1" id="KW-0812">Transmembrane</keyword>
<comment type="caution">
    <text evidence="2">The sequence shown here is derived from an EMBL/GenBank/DDBJ whole genome shotgun (WGS) entry which is preliminary data.</text>
</comment>
<dbReference type="AlphaFoldDB" id="A0AA88VJY1"/>
<protein>
    <submittedName>
        <fullName evidence="2">Uncharacterized protein</fullName>
    </submittedName>
</protein>
<name>A0AA88VJY1_9ASTE</name>
<dbReference type="Proteomes" id="UP001188597">
    <property type="component" value="Unassembled WGS sequence"/>
</dbReference>
<dbReference type="InterPro" id="IPR004158">
    <property type="entry name" value="DUF247_pln"/>
</dbReference>
<keyword evidence="1" id="KW-0472">Membrane</keyword>
<gene>
    <name evidence="2" type="ORF">RJ639_013177</name>
</gene>
<dbReference type="PANTHER" id="PTHR31170">
    <property type="entry name" value="BNAC04G53230D PROTEIN"/>
    <property type="match status" value="1"/>
</dbReference>
<reference evidence="2" key="1">
    <citation type="submission" date="2022-12" db="EMBL/GenBank/DDBJ databases">
        <title>Draft genome assemblies for two species of Escallonia (Escalloniales).</title>
        <authorList>
            <person name="Chanderbali A."/>
            <person name="Dervinis C."/>
            <person name="Anghel I."/>
            <person name="Soltis D."/>
            <person name="Soltis P."/>
            <person name="Zapata F."/>
        </authorList>
    </citation>
    <scope>NUCLEOTIDE SEQUENCE</scope>
    <source>
        <strain evidence="2">UCBG64.0493</strain>
        <tissue evidence="2">Leaf</tissue>
    </source>
</reference>
<sequence>MAGNHETQAALYVSITNIMKDGETSDEKAPLFSKASIHRVPQNLRKLKESAYTPRIVSIGPYHKHDERLKNMEDRKKSYTNSLLSRVKSKTGQTADAVIKEITKIILEKAADARSYYAAIHELHDDLRFAEMLLVDGCFILELLYKNADQPQNVVSILGNNLVLLDVRHDLLLLENQIPMFVLQTLFDFSLVQPYTLFDLIISFFGNMLNFKLKIRKVVMPETAAHILGLLHDCYLPCDTAALERLHTSQIIKHSAIDLDRAGVDFKEGKGRDQICVNFRTSWRFSCLRSCCDSWFFQLCVGKPCFQIPKLCLYGSTEPFLRNLIAFEQCSPSIPRHITSYAFLMDILINTKEDVEVLEKAGVLENHLGASEDATRLFNAICKEVVLGEFTFWKQWQDLEEYCNSYSSKNFASWTELKRYYFSSRWALISVIAAFILFSLQVIQTIYTVRSFH</sequence>
<evidence type="ECO:0000313" key="3">
    <source>
        <dbReference type="Proteomes" id="UP001188597"/>
    </source>
</evidence>
<dbReference type="PANTHER" id="PTHR31170:SF25">
    <property type="entry name" value="BNAA09G04570D PROTEIN"/>
    <property type="match status" value="1"/>
</dbReference>
<keyword evidence="3" id="KW-1185">Reference proteome</keyword>
<feature type="transmembrane region" description="Helical" evidence="1">
    <location>
        <begin position="426"/>
        <end position="447"/>
    </location>
</feature>
<proteinExistence type="predicted"/>
<keyword evidence="1" id="KW-1133">Transmembrane helix</keyword>
<accession>A0AA88VJY1</accession>
<evidence type="ECO:0000256" key="1">
    <source>
        <dbReference type="SAM" id="Phobius"/>
    </source>
</evidence>
<evidence type="ECO:0000313" key="2">
    <source>
        <dbReference type="EMBL" id="KAK3008739.1"/>
    </source>
</evidence>